<dbReference type="GO" id="GO:0005524">
    <property type="term" value="F:ATP binding"/>
    <property type="evidence" value="ECO:0007669"/>
    <property type="project" value="UniProtKB-UniRule"/>
</dbReference>
<dbReference type="GO" id="GO:0008270">
    <property type="term" value="F:zinc ion binding"/>
    <property type="evidence" value="ECO:0007669"/>
    <property type="project" value="UniProtKB-UniRule"/>
</dbReference>
<dbReference type="PROSITE" id="PS51161">
    <property type="entry name" value="ATP_CONE"/>
    <property type="match status" value="1"/>
</dbReference>
<dbReference type="HAMAP" id="MF_00440">
    <property type="entry name" value="NrdR"/>
    <property type="match status" value="1"/>
</dbReference>
<dbReference type="InterPro" id="IPR005144">
    <property type="entry name" value="ATP-cone_dom"/>
</dbReference>
<evidence type="ECO:0000256" key="6">
    <source>
        <dbReference type="ARBA" id="ARBA00023015"/>
    </source>
</evidence>
<name>A0A0P0Z587_9HYPH</name>
<keyword evidence="1 9" id="KW-0678">Repressor</keyword>
<evidence type="ECO:0000256" key="8">
    <source>
        <dbReference type="ARBA" id="ARBA00023163"/>
    </source>
</evidence>
<evidence type="ECO:0000256" key="4">
    <source>
        <dbReference type="ARBA" id="ARBA00022833"/>
    </source>
</evidence>
<gene>
    <name evidence="9" type="primary">nrdR</name>
</gene>
<keyword evidence="3 9" id="KW-0863">Zinc-finger</keyword>
<keyword evidence="5 9" id="KW-0067">ATP-binding</keyword>
<evidence type="ECO:0000256" key="3">
    <source>
        <dbReference type="ARBA" id="ARBA00022771"/>
    </source>
</evidence>
<accession>A0A0P0Z587</accession>
<keyword evidence="4 9" id="KW-0862">Zinc</keyword>
<keyword evidence="6 9" id="KW-0805">Transcription regulation</keyword>
<dbReference type="EMBL" id="LC066380">
    <property type="protein sequence ID" value="BAT29311.1"/>
    <property type="molecule type" value="Genomic_DNA"/>
</dbReference>
<keyword evidence="9" id="KW-0479">Metal-binding</keyword>
<feature type="domain" description="ATP-cone" evidence="11">
    <location>
        <begin position="49"/>
        <end position="139"/>
    </location>
</feature>
<dbReference type="NCBIfam" id="TIGR00244">
    <property type="entry name" value="transcriptional regulator NrdR"/>
    <property type="match status" value="1"/>
</dbReference>
<evidence type="ECO:0000256" key="7">
    <source>
        <dbReference type="ARBA" id="ARBA00023125"/>
    </source>
</evidence>
<dbReference type="Pfam" id="PF22811">
    <property type="entry name" value="Zn_ribbon_NrdR"/>
    <property type="match status" value="1"/>
</dbReference>
<evidence type="ECO:0000256" key="9">
    <source>
        <dbReference type="HAMAP-Rule" id="MF_00440"/>
    </source>
</evidence>
<dbReference type="Pfam" id="PF03477">
    <property type="entry name" value="ATP-cone"/>
    <property type="match status" value="1"/>
</dbReference>
<comment type="similarity">
    <text evidence="9">Belongs to the NrdR family.</text>
</comment>
<evidence type="ECO:0000259" key="11">
    <source>
        <dbReference type="PROSITE" id="PS51161"/>
    </source>
</evidence>
<reference evidence="12" key="1">
    <citation type="journal article" date="2015" name="Proc. Natl. Acad. Sci. U.S.A.">
        <title>Bacterial clade with the ribosomal RNA operon on a small plasmid rather than the chromosome.</title>
        <authorList>
            <person name="Anda M."/>
            <person name="Ohtsubo Y."/>
            <person name="Okubo T."/>
            <person name="Sugawara M."/>
            <person name="Nagata Y."/>
            <person name="Tsuda M."/>
            <person name="Minamisawa K."/>
            <person name="Mitsui H."/>
        </authorList>
    </citation>
    <scope>NUCLEOTIDE SEQUENCE</scope>
    <source>
        <strain evidence="12">DSM 21871</strain>
    </source>
</reference>
<dbReference type="GO" id="GO:0045892">
    <property type="term" value="P:negative regulation of DNA-templated transcription"/>
    <property type="evidence" value="ECO:0007669"/>
    <property type="project" value="UniProtKB-UniRule"/>
</dbReference>
<feature type="zinc finger region" evidence="9">
    <location>
        <begin position="3"/>
        <end position="34"/>
    </location>
</feature>
<evidence type="ECO:0000256" key="5">
    <source>
        <dbReference type="ARBA" id="ARBA00022840"/>
    </source>
</evidence>
<dbReference type="GO" id="GO:0003677">
    <property type="term" value="F:DNA binding"/>
    <property type="evidence" value="ECO:0007669"/>
    <property type="project" value="UniProtKB-KW"/>
</dbReference>
<dbReference type="PANTHER" id="PTHR30455">
    <property type="entry name" value="TRANSCRIPTIONAL REPRESSOR NRDR"/>
    <property type="match status" value="1"/>
</dbReference>
<dbReference type="InterPro" id="IPR055173">
    <property type="entry name" value="NrdR-like_N"/>
</dbReference>
<organism evidence="12">
    <name type="scientific">Aurantimonas manganoxydans</name>
    <dbReference type="NCBI Taxonomy" id="651183"/>
    <lineage>
        <taxon>Bacteria</taxon>
        <taxon>Pseudomonadati</taxon>
        <taxon>Pseudomonadota</taxon>
        <taxon>Alphaproteobacteria</taxon>
        <taxon>Hyphomicrobiales</taxon>
        <taxon>Aurantimonadaceae</taxon>
        <taxon>Aurantimonas</taxon>
    </lineage>
</organism>
<dbReference type="PANTHER" id="PTHR30455:SF2">
    <property type="entry name" value="TRANSCRIPTIONAL REPRESSOR NRDR"/>
    <property type="match status" value="1"/>
</dbReference>
<keyword evidence="2 9" id="KW-0547">Nucleotide-binding</keyword>
<dbReference type="InterPro" id="IPR003796">
    <property type="entry name" value="RNR_NrdR-like"/>
</dbReference>
<dbReference type="AlphaFoldDB" id="A0A0P0Z587"/>
<feature type="region of interest" description="Disordered" evidence="10">
    <location>
        <begin position="1"/>
        <end position="24"/>
    </location>
</feature>
<comment type="cofactor">
    <cofactor evidence="9">
        <name>Zn(2+)</name>
        <dbReference type="ChEBI" id="CHEBI:29105"/>
    </cofactor>
    <text evidence="9">Binds 1 zinc ion.</text>
</comment>
<proteinExistence type="inferred from homology"/>
<feature type="compositionally biased region" description="Basic and acidic residues" evidence="10">
    <location>
        <begin position="12"/>
        <end position="24"/>
    </location>
</feature>
<evidence type="ECO:0000256" key="2">
    <source>
        <dbReference type="ARBA" id="ARBA00022741"/>
    </source>
</evidence>
<keyword evidence="8 9" id="KW-0804">Transcription</keyword>
<evidence type="ECO:0000256" key="1">
    <source>
        <dbReference type="ARBA" id="ARBA00022491"/>
    </source>
</evidence>
<evidence type="ECO:0000313" key="12">
    <source>
        <dbReference type="EMBL" id="BAT29311.1"/>
    </source>
</evidence>
<sequence length="168" mass="19086">MRCPYCGSQDSQVKDSRPAEDGGTIRRRRVCPDCNGRFTTFERIQLRELQVLKKSGRKVPFDRDKLARSVEVALRKRSVDPDRVERLISGIVRRLEQSGEQEVRSEALGEMVMEALKGLDDVAYVRFASVYRDFREARDFQSLIGELGRGDGLAAIDEEETTPDETSS</sequence>
<keyword evidence="7 9" id="KW-0238">DNA-binding</keyword>
<protein>
    <recommendedName>
        <fullName evidence="9">Transcriptional repressor NrdR</fullName>
    </recommendedName>
</protein>
<evidence type="ECO:0000256" key="10">
    <source>
        <dbReference type="SAM" id="MobiDB-lite"/>
    </source>
</evidence>
<comment type="function">
    <text evidence="9">Negatively regulates transcription of bacterial ribonucleotide reductase nrd genes and operons by binding to NrdR-boxes.</text>
</comment>